<protein>
    <recommendedName>
        <fullName evidence="5">DNA-entry nuclease</fullName>
    </recommendedName>
</protein>
<accession>A0A2Z6TFB6</accession>
<dbReference type="PROSITE" id="PS51257">
    <property type="entry name" value="PROKAR_LIPOPROTEIN"/>
    <property type="match status" value="1"/>
</dbReference>
<reference evidence="4" key="1">
    <citation type="submission" date="2018-03" db="EMBL/GenBank/DDBJ databases">
        <title>New taxa in the Lactobacillus gasseri group.</title>
        <authorList>
            <person name="Tanizawa Y."/>
            <person name="Tohno M."/>
            <person name="Endo A."/>
            <person name="Arita M."/>
        </authorList>
    </citation>
    <scope>NUCLEOTIDE SEQUENCE [LARGE SCALE GENOMIC DNA]</scope>
    <source>
        <strain evidence="4">DSM 24759</strain>
    </source>
</reference>
<dbReference type="RefSeq" id="WP_245953331.1">
    <property type="nucleotide sequence ID" value="NZ_BFBY01000003.1"/>
</dbReference>
<dbReference type="SUPFAM" id="SSF57884">
    <property type="entry name" value="Ada DNA repair protein, N-terminal domain (N-Ada 10)"/>
    <property type="match status" value="1"/>
</dbReference>
<name>A0A2Z6TFB6_9LACO</name>
<keyword evidence="4" id="KW-1185">Reference proteome</keyword>
<feature type="chain" id="PRO_5016421667" description="DNA-entry nuclease" evidence="2">
    <location>
        <begin position="28"/>
        <end position="170"/>
    </location>
</feature>
<dbReference type="InterPro" id="IPR035451">
    <property type="entry name" value="Ada-like_dom_sf"/>
</dbReference>
<evidence type="ECO:0000256" key="2">
    <source>
        <dbReference type="SAM" id="SignalP"/>
    </source>
</evidence>
<evidence type="ECO:0008006" key="5">
    <source>
        <dbReference type="Google" id="ProtNLM"/>
    </source>
</evidence>
<proteinExistence type="predicted"/>
<gene>
    <name evidence="3" type="ORF">LrDSM24759_06360</name>
</gene>
<dbReference type="Gene3D" id="3.40.10.10">
    <property type="entry name" value="DNA Methylphosphotriester Repair Domain"/>
    <property type="match status" value="1"/>
</dbReference>
<feature type="compositionally biased region" description="Low complexity" evidence="1">
    <location>
        <begin position="98"/>
        <end position="109"/>
    </location>
</feature>
<sequence>MKSKKIKHILPSLLMLVGLPIALTACGSETTTTQQQNVKIKKVGVKRLAQAQSKRDTLDREKKDKEKEYQKLQDQLTEQKDQEKKEKEQQKQEENKQQKQQSVAQEQSNTAPSSNKGDLNTAATGQIVGNSRSHIYHVPGQAGYNMSSKNAVYFDSEQEAIAAGYRKALR</sequence>
<evidence type="ECO:0000256" key="1">
    <source>
        <dbReference type="SAM" id="MobiDB-lite"/>
    </source>
</evidence>
<dbReference type="EMBL" id="BFBY01000003">
    <property type="protein sequence ID" value="GBG04722.1"/>
    <property type="molecule type" value="Genomic_DNA"/>
</dbReference>
<organism evidence="3 4">
    <name type="scientific">Lactobacillus rodentium</name>
    <dbReference type="NCBI Taxonomy" id="947835"/>
    <lineage>
        <taxon>Bacteria</taxon>
        <taxon>Bacillati</taxon>
        <taxon>Bacillota</taxon>
        <taxon>Bacilli</taxon>
        <taxon>Lactobacillales</taxon>
        <taxon>Lactobacillaceae</taxon>
        <taxon>Lactobacillus</taxon>
    </lineage>
</organism>
<feature type="compositionally biased region" description="Basic and acidic residues" evidence="1">
    <location>
        <begin position="53"/>
        <end position="97"/>
    </location>
</feature>
<dbReference type="AlphaFoldDB" id="A0A2Z6TFB6"/>
<keyword evidence="2" id="KW-0732">Signal</keyword>
<comment type="caution">
    <text evidence="3">The sequence shown here is derived from an EMBL/GenBank/DDBJ whole genome shotgun (WGS) entry which is preliminary data.</text>
</comment>
<evidence type="ECO:0000313" key="3">
    <source>
        <dbReference type="EMBL" id="GBG04722.1"/>
    </source>
</evidence>
<feature type="compositionally biased region" description="Polar residues" evidence="1">
    <location>
        <begin position="110"/>
        <end position="122"/>
    </location>
</feature>
<evidence type="ECO:0000313" key="4">
    <source>
        <dbReference type="Proteomes" id="UP000257317"/>
    </source>
</evidence>
<feature type="region of interest" description="Disordered" evidence="1">
    <location>
        <begin position="46"/>
        <end position="122"/>
    </location>
</feature>
<feature type="signal peptide" evidence="2">
    <location>
        <begin position="1"/>
        <end position="27"/>
    </location>
</feature>
<dbReference type="Proteomes" id="UP000257317">
    <property type="component" value="Unassembled WGS sequence"/>
</dbReference>